<sequence>MPALYHAHSTPLRHWSALLVLLCLSPATPAVTLNMMFGHADGEPIVEFESKAPNAPLSGGVTYDLGRALALQLKVQLQFVEFSRRRVEMALLNGDAHIACNTNPAWMDKPERYHWSKPVYAHAETLVSRQQVGKPIREPQDLKGGSLGTILGYRYPDLEPFFQQGSILRRDEPSLDGNFRKLGSGQLTALISTRDEIAAWLRRRPTEQGKFVVSDKDLTTYPTHCLLSPKAPITLEQLDAALDALRKSGQLQQIMSRYQLSPVP</sequence>
<dbReference type="SUPFAM" id="SSF53850">
    <property type="entry name" value="Periplasmic binding protein-like II"/>
    <property type="match status" value="1"/>
</dbReference>
<reference evidence="3 4" key="1">
    <citation type="submission" date="2020-04" db="EMBL/GenBank/DDBJ databases">
        <title>Draft genome of Leeia sp. IMCC25680.</title>
        <authorList>
            <person name="Song J."/>
            <person name="Cho J.-C."/>
        </authorList>
    </citation>
    <scope>NUCLEOTIDE SEQUENCE [LARGE SCALE GENOMIC DNA]</scope>
    <source>
        <strain evidence="3 4">IMCC25680</strain>
    </source>
</reference>
<dbReference type="Pfam" id="PF00497">
    <property type="entry name" value="SBP_bac_3"/>
    <property type="match status" value="1"/>
</dbReference>
<dbReference type="Gene3D" id="3.40.190.10">
    <property type="entry name" value="Periplasmic binding protein-like II"/>
    <property type="match status" value="2"/>
</dbReference>
<evidence type="ECO:0000313" key="4">
    <source>
        <dbReference type="Proteomes" id="UP000587991"/>
    </source>
</evidence>
<dbReference type="InterPro" id="IPR001638">
    <property type="entry name" value="Solute-binding_3/MltF_N"/>
</dbReference>
<evidence type="ECO:0000259" key="2">
    <source>
        <dbReference type="SMART" id="SM00062"/>
    </source>
</evidence>
<organism evidence="3 4">
    <name type="scientific">Leeia aquatica</name>
    <dbReference type="NCBI Taxonomy" id="2725557"/>
    <lineage>
        <taxon>Bacteria</taxon>
        <taxon>Pseudomonadati</taxon>
        <taxon>Pseudomonadota</taxon>
        <taxon>Betaproteobacteria</taxon>
        <taxon>Neisseriales</taxon>
        <taxon>Leeiaceae</taxon>
        <taxon>Leeia</taxon>
    </lineage>
</organism>
<keyword evidence="1" id="KW-0732">Signal</keyword>
<evidence type="ECO:0000256" key="1">
    <source>
        <dbReference type="ARBA" id="ARBA00022729"/>
    </source>
</evidence>
<dbReference type="SMART" id="SM00062">
    <property type="entry name" value="PBPb"/>
    <property type="match status" value="1"/>
</dbReference>
<dbReference type="PANTHER" id="PTHR35936">
    <property type="entry name" value="MEMBRANE-BOUND LYTIC MUREIN TRANSGLYCOSYLASE F"/>
    <property type="match status" value="1"/>
</dbReference>
<gene>
    <name evidence="3" type="ORF">HF682_13605</name>
</gene>
<dbReference type="RefSeq" id="WP_168877864.1">
    <property type="nucleotide sequence ID" value="NZ_JABAIM010000003.1"/>
</dbReference>
<dbReference type="PANTHER" id="PTHR35936:SF6">
    <property type="entry name" value="AMINO ACID ABC TRANSPORTER SUBSTRATE-BINDING PAAT FAMILY PROTEIN"/>
    <property type="match status" value="1"/>
</dbReference>
<comment type="caution">
    <text evidence="3">The sequence shown here is derived from an EMBL/GenBank/DDBJ whole genome shotgun (WGS) entry which is preliminary data.</text>
</comment>
<feature type="domain" description="Solute-binding protein family 3/N-terminal" evidence="2">
    <location>
        <begin position="47"/>
        <end position="262"/>
    </location>
</feature>
<evidence type="ECO:0000313" key="3">
    <source>
        <dbReference type="EMBL" id="NLR76195.1"/>
    </source>
</evidence>
<name>A0A847SBC0_9NEIS</name>
<dbReference type="AlphaFoldDB" id="A0A847SBC0"/>
<accession>A0A847SBC0</accession>
<proteinExistence type="predicted"/>
<dbReference type="Proteomes" id="UP000587991">
    <property type="component" value="Unassembled WGS sequence"/>
</dbReference>
<keyword evidence="4" id="KW-1185">Reference proteome</keyword>
<protein>
    <submittedName>
        <fullName evidence="3">Amino acid ABC transporter substrate-binding protein</fullName>
    </submittedName>
</protein>
<dbReference type="EMBL" id="JABAIM010000003">
    <property type="protein sequence ID" value="NLR76195.1"/>
    <property type="molecule type" value="Genomic_DNA"/>
</dbReference>